<gene>
    <name evidence="7" type="primary">ruvX</name>
    <name evidence="7" type="ORF">GTO91_17385</name>
</gene>
<dbReference type="EMBL" id="WXEY01000045">
    <property type="protein sequence ID" value="MZP31467.1"/>
    <property type="molecule type" value="Genomic_DNA"/>
</dbReference>
<dbReference type="GO" id="GO:0004518">
    <property type="term" value="F:nuclease activity"/>
    <property type="evidence" value="ECO:0007669"/>
    <property type="project" value="UniProtKB-KW"/>
</dbReference>
<evidence type="ECO:0000256" key="5">
    <source>
        <dbReference type="HAMAP-Rule" id="MF_00651"/>
    </source>
</evidence>
<dbReference type="PANTHER" id="PTHR33317">
    <property type="entry name" value="POLYNUCLEOTIDYL TRANSFERASE, RIBONUCLEASE H-LIKE SUPERFAMILY PROTEIN"/>
    <property type="match status" value="1"/>
</dbReference>
<dbReference type="Gene3D" id="3.30.420.140">
    <property type="entry name" value="YqgF/RNase H-like domain"/>
    <property type="match status" value="1"/>
</dbReference>
<dbReference type="Proteomes" id="UP000463470">
    <property type="component" value="Unassembled WGS sequence"/>
</dbReference>
<dbReference type="NCBIfam" id="TIGR00250">
    <property type="entry name" value="RNAse_H_YqgF"/>
    <property type="match status" value="1"/>
</dbReference>
<dbReference type="Pfam" id="PF03652">
    <property type="entry name" value="RuvX"/>
    <property type="match status" value="1"/>
</dbReference>
<name>A0A845L488_9FIRM</name>
<accession>A0A845L488</accession>
<dbReference type="InterPro" id="IPR006641">
    <property type="entry name" value="YqgF/RNaseH-like_dom"/>
</dbReference>
<dbReference type="CDD" id="cd16964">
    <property type="entry name" value="YqgF"/>
    <property type="match status" value="1"/>
</dbReference>
<dbReference type="AlphaFoldDB" id="A0A845L488"/>
<organism evidence="7 8">
    <name type="scientific">Heliomicrobium undosum</name>
    <dbReference type="NCBI Taxonomy" id="121734"/>
    <lineage>
        <taxon>Bacteria</taxon>
        <taxon>Bacillati</taxon>
        <taxon>Bacillota</taxon>
        <taxon>Clostridia</taxon>
        <taxon>Eubacteriales</taxon>
        <taxon>Heliobacteriaceae</taxon>
        <taxon>Heliomicrobium</taxon>
    </lineage>
</organism>
<dbReference type="GO" id="GO:0005829">
    <property type="term" value="C:cytosol"/>
    <property type="evidence" value="ECO:0007669"/>
    <property type="project" value="TreeGrafter"/>
</dbReference>
<dbReference type="SMART" id="SM00732">
    <property type="entry name" value="YqgFc"/>
    <property type="match status" value="1"/>
</dbReference>
<dbReference type="GO" id="GO:0016788">
    <property type="term" value="F:hydrolase activity, acting on ester bonds"/>
    <property type="evidence" value="ECO:0007669"/>
    <property type="project" value="UniProtKB-UniRule"/>
</dbReference>
<evidence type="ECO:0000256" key="1">
    <source>
        <dbReference type="ARBA" id="ARBA00022490"/>
    </source>
</evidence>
<protein>
    <recommendedName>
        <fullName evidence="5">Putative pre-16S rRNA nuclease</fullName>
        <ecNumber evidence="5">3.1.-.-</ecNumber>
    </recommendedName>
</protein>
<evidence type="ECO:0000313" key="8">
    <source>
        <dbReference type="Proteomes" id="UP000463470"/>
    </source>
</evidence>
<dbReference type="InterPro" id="IPR012337">
    <property type="entry name" value="RNaseH-like_sf"/>
</dbReference>
<comment type="similarity">
    <text evidence="5">Belongs to the YqgF HJR family.</text>
</comment>
<dbReference type="PANTHER" id="PTHR33317:SF4">
    <property type="entry name" value="POLYNUCLEOTIDYL TRANSFERASE, RIBONUCLEASE H-LIKE SUPERFAMILY PROTEIN"/>
    <property type="match status" value="1"/>
</dbReference>
<dbReference type="HAMAP" id="MF_00651">
    <property type="entry name" value="Nuclease_YqgF"/>
    <property type="match status" value="1"/>
</dbReference>
<evidence type="ECO:0000259" key="6">
    <source>
        <dbReference type="SMART" id="SM00732"/>
    </source>
</evidence>
<dbReference type="EC" id="3.1.-.-" evidence="5"/>
<evidence type="ECO:0000256" key="3">
    <source>
        <dbReference type="ARBA" id="ARBA00022722"/>
    </source>
</evidence>
<comment type="function">
    <text evidence="5">Could be a nuclease involved in processing of the 5'-end of pre-16S rRNA.</text>
</comment>
<keyword evidence="2 5" id="KW-0690">Ribosome biogenesis</keyword>
<dbReference type="SUPFAM" id="SSF53098">
    <property type="entry name" value="Ribonuclease H-like"/>
    <property type="match status" value="1"/>
</dbReference>
<feature type="domain" description="YqgF/RNase H-like" evidence="6">
    <location>
        <begin position="1"/>
        <end position="101"/>
    </location>
</feature>
<dbReference type="RefSeq" id="WP_161259982.1">
    <property type="nucleotide sequence ID" value="NZ_WXEY01000045.1"/>
</dbReference>
<evidence type="ECO:0000256" key="4">
    <source>
        <dbReference type="ARBA" id="ARBA00022801"/>
    </source>
</evidence>
<keyword evidence="3 5" id="KW-0540">Nuclease</keyword>
<dbReference type="OrthoDB" id="9796140at2"/>
<dbReference type="InterPro" id="IPR005227">
    <property type="entry name" value="YqgF"/>
</dbReference>
<evidence type="ECO:0000256" key="2">
    <source>
        <dbReference type="ARBA" id="ARBA00022517"/>
    </source>
</evidence>
<sequence length="155" mass="17255">MRIMGLDVGDKTIGVAVSDLMGWTAQGVETIRRGRLAADLERLRELMKTYEVERIVCGLPRNMNGTYGPRAEGIREFGRVVGEKLNIPVDYWDERLTTVAAQKTLIAGDMSRAKRKQVIDKLAAVLILQNYMDAKAHLAAKEQSSETPNDAQAHE</sequence>
<keyword evidence="8" id="KW-1185">Reference proteome</keyword>
<evidence type="ECO:0000313" key="7">
    <source>
        <dbReference type="EMBL" id="MZP31467.1"/>
    </source>
</evidence>
<keyword evidence="1 5" id="KW-0963">Cytoplasm</keyword>
<comment type="subcellular location">
    <subcellularLocation>
        <location evidence="5">Cytoplasm</location>
    </subcellularLocation>
</comment>
<dbReference type="InterPro" id="IPR037027">
    <property type="entry name" value="YqgF/RNaseH-like_dom_sf"/>
</dbReference>
<keyword evidence="4 5" id="KW-0378">Hydrolase</keyword>
<dbReference type="GO" id="GO:0000967">
    <property type="term" value="P:rRNA 5'-end processing"/>
    <property type="evidence" value="ECO:0007669"/>
    <property type="project" value="UniProtKB-UniRule"/>
</dbReference>
<comment type="caution">
    <text evidence="7">The sequence shown here is derived from an EMBL/GenBank/DDBJ whole genome shotgun (WGS) entry which is preliminary data.</text>
</comment>
<proteinExistence type="inferred from homology"/>
<reference evidence="7 8" key="1">
    <citation type="submission" date="2020-01" db="EMBL/GenBank/DDBJ databases">
        <title>Whole-genome sequence of Heliobacterium undosum DSM 13378.</title>
        <authorList>
            <person name="Kyndt J.A."/>
            <person name="Meyer T.E."/>
        </authorList>
    </citation>
    <scope>NUCLEOTIDE SEQUENCE [LARGE SCALE GENOMIC DNA]</scope>
    <source>
        <strain evidence="7 8">DSM 13378</strain>
    </source>
</reference>